<evidence type="ECO:0000313" key="3">
    <source>
        <dbReference type="Proteomes" id="UP001250214"/>
    </source>
</evidence>
<accession>A0ABU2H4Z8</accession>
<name>A0ABU2H4Z8_9ACTN</name>
<evidence type="ECO:0000256" key="1">
    <source>
        <dbReference type="SAM" id="MobiDB-lite"/>
    </source>
</evidence>
<comment type="caution">
    <text evidence="2">The sequence shown here is derived from an EMBL/GenBank/DDBJ whole genome shotgun (WGS) entry which is preliminary data.</text>
</comment>
<sequence length="294" mass="32226">MRTQVSRIDTADVLRLRPAELPPAPGQLVLWPADQERVSVPVPVPTQHNAGELTADLSGAALTVGTWEVFVTVDGQGTQPVHTEDPGLSLADWSTYLTGPRDRELRVVRAPDGRLLVRMRPVRPYVEVSWIEVDDATITLTGTLAYTRRERGHRTAVLLARHRGTKHRVRMPAEVADGTVRAHLPVTELCSPPTSGSDAADTEAPHGRAPRHGTNRIWDVWLCPDDGQRSLRLGTHADDIPARKKQLVLPAARPSGAWSGWRIQPYYTMHNEFALRVAGPDADGHGDVTPAVEA</sequence>
<keyword evidence="3" id="KW-1185">Reference proteome</keyword>
<feature type="region of interest" description="Disordered" evidence="1">
    <location>
        <begin position="189"/>
        <end position="211"/>
    </location>
</feature>
<organism evidence="2 3">
    <name type="scientific">Lipingzhangella rawalii</name>
    <dbReference type="NCBI Taxonomy" id="2055835"/>
    <lineage>
        <taxon>Bacteria</taxon>
        <taxon>Bacillati</taxon>
        <taxon>Actinomycetota</taxon>
        <taxon>Actinomycetes</taxon>
        <taxon>Streptosporangiales</taxon>
        <taxon>Nocardiopsidaceae</taxon>
        <taxon>Lipingzhangella</taxon>
    </lineage>
</organism>
<reference evidence="3" key="1">
    <citation type="submission" date="2023-07" db="EMBL/GenBank/DDBJ databases">
        <title>Novel species in the genus Lipingzhangella isolated from Sambhar Salt Lake.</title>
        <authorList>
            <person name="Jiya N."/>
            <person name="Kajale S."/>
            <person name="Sharma A."/>
        </authorList>
    </citation>
    <scope>NUCLEOTIDE SEQUENCE [LARGE SCALE GENOMIC DNA]</scope>
    <source>
        <strain evidence="3">LS1_29</strain>
    </source>
</reference>
<dbReference type="Proteomes" id="UP001250214">
    <property type="component" value="Unassembled WGS sequence"/>
</dbReference>
<evidence type="ECO:0000313" key="2">
    <source>
        <dbReference type="EMBL" id="MDS1270376.1"/>
    </source>
</evidence>
<protein>
    <submittedName>
        <fullName evidence="2">Uncharacterized protein</fullName>
    </submittedName>
</protein>
<dbReference type="EMBL" id="JAVLVT010000003">
    <property type="protein sequence ID" value="MDS1270376.1"/>
    <property type="molecule type" value="Genomic_DNA"/>
</dbReference>
<proteinExistence type="predicted"/>
<gene>
    <name evidence="2" type="ORF">RIF23_08725</name>
</gene>